<dbReference type="InterPro" id="IPR008537">
    <property type="entry name" value="DUF819"/>
</dbReference>
<dbReference type="OrthoDB" id="653763at2"/>
<feature type="transmembrane region" description="Helical" evidence="1">
    <location>
        <begin position="167"/>
        <end position="191"/>
    </location>
</feature>
<accession>A0A4Q5M1S2</accession>
<dbReference type="Pfam" id="PF05684">
    <property type="entry name" value="DUF819"/>
    <property type="match status" value="1"/>
</dbReference>
<feature type="transmembrane region" description="Helical" evidence="1">
    <location>
        <begin position="74"/>
        <end position="92"/>
    </location>
</feature>
<feature type="transmembrane region" description="Helical" evidence="1">
    <location>
        <begin position="384"/>
        <end position="407"/>
    </location>
</feature>
<keyword evidence="1" id="KW-0812">Transmembrane</keyword>
<protein>
    <submittedName>
        <fullName evidence="2">DUF819 family protein</fullName>
    </submittedName>
</protein>
<keyword evidence="1" id="KW-1133">Transmembrane helix</keyword>
<feature type="transmembrane region" description="Helical" evidence="1">
    <location>
        <begin position="40"/>
        <end position="62"/>
    </location>
</feature>
<name>A0A4Q5M1S2_9BACT</name>
<feature type="transmembrane region" description="Helical" evidence="1">
    <location>
        <begin position="12"/>
        <end position="28"/>
    </location>
</feature>
<feature type="transmembrane region" description="Helical" evidence="1">
    <location>
        <begin position="353"/>
        <end position="378"/>
    </location>
</feature>
<keyword evidence="1" id="KW-0472">Membrane</keyword>
<feature type="transmembrane region" description="Helical" evidence="1">
    <location>
        <begin position="271"/>
        <end position="288"/>
    </location>
</feature>
<evidence type="ECO:0000313" key="2">
    <source>
        <dbReference type="EMBL" id="RYU96204.1"/>
    </source>
</evidence>
<keyword evidence="3" id="KW-1185">Reference proteome</keyword>
<feature type="transmembrane region" description="Helical" evidence="1">
    <location>
        <begin position="325"/>
        <end position="346"/>
    </location>
</feature>
<dbReference type="PANTHER" id="PTHR34289:SF8">
    <property type="entry name" value="DUF819 DOMAIN-CONTAINING PROTEIN"/>
    <property type="match status" value="1"/>
</dbReference>
<proteinExistence type="predicted"/>
<comment type="caution">
    <text evidence="2">The sequence shown here is derived from an EMBL/GenBank/DDBJ whole genome shotgun (WGS) entry which is preliminary data.</text>
</comment>
<dbReference type="RefSeq" id="WP_130020495.1">
    <property type="nucleotide sequence ID" value="NZ_SEWF01000009.1"/>
</dbReference>
<feature type="transmembrane region" description="Helical" evidence="1">
    <location>
        <begin position="99"/>
        <end position="120"/>
    </location>
</feature>
<sequence length="412" mass="44659">MNPNAPIFTNDAIVLGILLGTLALIFYSTRLKTFEGFYKIIPPILLCFFIPGLLSSFNIISATQSQLDETASRFLLPTCLVFFTLGIDFQAIRRLGGKALFVFLIGAVGVMVGGPLALWIGKSIDPGFLNRNGEEVWRGLATIAGSWTGGNANQLALKEIFQPSPNVFAQTSVIDILFAELWLGLLLYFVGKADQIDKKMKADSSVIEEIRIKVEHNSKKEKNPDFQELIILLAVGFGITAVSHLLADLIAPFIEKNYPVLKAYSLASKSFWIVTIASSSGLILSTTTARNLERFGATKFGTLFLYILIATIGMQLHIFDAFQNPTLFVVGLIWILTHAIFTLIAARVVRAPFFFTAVGSQANVGGVASASVVAAAFHPSLAPIGVLLAILGNAIGTYCGYLTGLIMQWISN</sequence>
<feature type="transmembrane region" description="Helical" evidence="1">
    <location>
        <begin position="300"/>
        <end position="319"/>
    </location>
</feature>
<organism evidence="2 3">
    <name type="scientific">Emticicia agri</name>
    <dbReference type="NCBI Taxonomy" id="2492393"/>
    <lineage>
        <taxon>Bacteria</taxon>
        <taxon>Pseudomonadati</taxon>
        <taxon>Bacteroidota</taxon>
        <taxon>Cytophagia</taxon>
        <taxon>Cytophagales</taxon>
        <taxon>Leadbetterellaceae</taxon>
        <taxon>Emticicia</taxon>
    </lineage>
</organism>
<dbReference type="PANTHER" id="PTHR34289">
    <property type="entry name" value="PROTEIN, PUTATIVE (DUF819)-RELATED"/>
    <property type="match status" value="1"/>
</dbReference>
<feature type="transmembrane region" description="Helical" evidence="1">
    <location>
        <begin position="229"/>
        <end position="251"/>
    </location>
</feature>
<gene>
    <name evidence="2" type="ORF">EWM59_08315</name>
</gene>
<dbReference type="EMBL" id="SEWF01000009">
    <property type="protein sequence ID" value="RYU96204.1"/>
    <property type="molecule type" value="Genomic_DNA"/>
</dbReference>
<dbReference type="AlphaFoldDB" id="A0A4Q5M1S2"/>
<dbReference type="Proteomes" id="UP000293162">
    <property type="component" value="Unassembled WGS sequence"/>
</dbReference>
<evidence type="ECO:0000256" key="1">
    <source>
        <dbReference type="SAM" id="Phobius"/>
    </source>
</evidence>
<evidence type="ECO:0000313" key="3">
    <source>
        <dbReference type="Proteomes" id="UP000293162"/>
    </source>
</evidence>
<reference evidence="2 3" key="1">
    <citation type="submission" date="2019-02" db="EMBL/GenBank/DDBJ databases">
        <title>Bacterial novel species Emticicia sp. 17J42-9 isolated from soil.</title>
        <authorList>
            <person name="Jung H.-Y."/>
        </authorList>
    </citation>
    <scope>NUCLEOTIDE SEQUENCE [LARGE SCALE GENOMIC DNA]</scope>
    <source>
        <strain evidence="2 3">17J42-9</strain>
    </source>
</reference>